<evidence type="ECO:0000313" key="3">
    <source>
        <dbReference type="Proteomes" id="UP000635384"/>
    </source>
</evidence>
<proteinExistence type="predicted"/>
<dbReference type="EMBL" id="JACXLC010000001">
    <property type="protein sequence ID" value="MBD2841029.1"/>
    <property type="molecule type" value="Genomic_DNA"/>
</dbReference>
<organism evidence="2 3">
    <name type="scientific">Erythrobacter rubeus</name>
    <dbReference type="NCBI Taxonomy" id="2760803"/>
    <lineage>
        <taxon>Bacteria</taxon>
        <taxon>Pseudomonadati</taxon>
        <taxon>Pseudomonadota</taxon>
        <taxon>Alphaproteobacteria</taxon>
        <taxon>Sphingomonadales</taxon>
        <taxon>Erythrobacteraceae</taxon>
        <taxon>Erythrobacter/Porphyrobacter group</taxon>
        <taxon>Erythrobacter</taxon>
    </lineage>
</organism>
<sequence>MHDHQPKTVTASPEPRAQASGSWRLAWLRLRVHADAIAMNPATYARAMWWRILGKRLRARIALAPLLGRSKSAYALWLALGRDQFARADEVSGSPVTIVALVEDGDGKAGTLASLEREGIAAEIVSGRPQTDLIDRLARRNAWVLPMVSGDLLASGAGALYRQAASTVTDNTHLVYADDDLIDDKGCRTDPHLKPDWNSELHRYFDFLTGAAIVRLRDNSADAFRSQDWAADLIADAVNKSGDGEIVHLHGILHHRRSRPLPETVPPIALSEQGSAALSPISVIVPTRNGLKFLCKCLDGLAGTHYPGPIEIIVIDNGSDDPEALQYLADIKPDFAKVLRDDGPFNFAALNNRAVAQVTGDMLCFLNNDIEVVDPEWLTILAHQARRTDVGSVGARLLYPDGRIQHAGVAMGIGGGAAHAHRLLKPGEPGYFHRHSLPQFVSAVTAACLVVEKEKFLAVGGFDADHFAVSFNDVDLCLKLNARGWRSLYEPRATLVHHESVSRGQDRDPAGAARLAQELDELQKRWGQFSPYTAQSEDGRAVDPFHHPMLSAYSEQFVLRL</sequence>
<reference evidence="2 3" key="1">
    <citation type="submission" date="2020-09" db="EMBL/GenBank/DDBJ databases">
        <authorList>
            <person name="Yoon J.-W."/>
        </authorList>
    </citation>
    <scope>NUCLEOTIDE SEQUENCE [LARGE SCALE GENOMIC DNA]</scope>
    <source>
        <strain evidence="2 3">KMU-140</strain>
    </source>
</reference>
<dbReference type="Gene3D" id="3.90.550.10">
    <property type="entry name" value="Spore Coat Polysaccharide Biosynthesis Protein SpsA, Chain A"/>
    <property type="match status" value="1"/>
</dbReference>
<dbReference type="SUPFAM" id="SSF53448">
    <property type="entry name" value="Nucleotide-diphospho-sugar transferases"/>
    <property type="match status" value="1"/>
</dbReference>
<gene>
    <name evidence="2" type="ORF">IB285_02035</name>
</gene>
<dbReference type="PANTHER" id="PTHR43179:SF7">
    <property type="entry name" value="RHAMNOSYLTRANSFERASE WBBL"/>
    <property type="match status" value="1"/>
</dbReference>
<protein>
    <submittedName>
        <fullName evidence="2">Glycosyltransferase family 2 protein</fullName>
    </submittedName>
</protein>
<name>A0ABR8KL12_9SPHN</name>
<feature type="domain" description="Glycosyltransferase 2-like" evidence="1">
    <location>
        <begin position="282"/>
        <end position="402"/>
    </location>
</feature>
<dbReference type="PANTHER" id="PTHR43179">
    <property type="entry name" value="RHAMNOSYLTRANSFERASE WBBL"/>
    <property type="match status" value="1"/>
</dbReference>
<dbReference type="CDD" id="cd04186">
    <property type="entry name" value="GT_2_like_c"/>
    <property type="match status" value="1"/>
</dbReference>
<comment type="caution">
    <text evidence="2">The sequence shown here is derived from an EMBL/GenBank/DDBJ whole genome shotgun (WGS) entry which is preliminary data.</text>
</comment>
<dbReference type="Proteomes" id="UP000635384">
    <property type="component" value="Unassembled WGS sequence"/>
</dbReference>
<evidence type="ECO:0000313" key="2">
    <source>
        <dbReference type="EMBL" id="MBD2841029.1"/>
    </source>
</evidence>
<evidence type="ECO:0000259" key="1">
    <source>
        <dbReference type="Pfam" id="PF00535"/>
    </source>
</evidence>
<dbReference type="InterPro" id="IPR029044">
    <property type="entry name" value="Nucleotide-diphossugar_trans"/>
</dbReference>
<accession>A0ABR8KL12</accession>
<dbReference type="Pfam" id="PF00535">
    <property type="entry name" value="Glycos_transf_2"/>
    <property type="match status" value="1"/>
</dbReference>
<dbReference type="InterPro" id="IPR001173">
    <property type="entry name" value="Glyco_trans_2-like"/>
</dbReference>
<keyword evidence="3" id="KW-1185">Reference proteome</keyword>